<feature type="region of interest" description="Disordered" evidence="2">
    <location>
        <begin position="674"/>
        <end position="767"/>
    </location>
</feature>
<keyword evidence="1" id="KW-0863">Zinc-finger</keyword>
<feature type="region of interest" description="Disordered" evidence="2">
    <location>
        <begin position="1102"/>
        <end position="1124"/>
    </location>
</feature>
<feature type="compositionally biased region" description="Polar residues" evidence="2">
    <location>
        <begin position="346"/>
        <end position="370"/>
    </location>
</feature>
<evidence type="ECO:0000259" key="3">
    <source>
        <dbReference type="PROSITE" id="PS50157"/>
    </source>
</evidence>
<comment type="caution">
    <text evidence="4">The sequence shown here is derived from an EMBL/GenBank/DDBJ whole genome shotgun (WGS) entry which is preliminary data.</text>
</comment>
<proteinExistence type="predicted"/>
<dbReference type="EMBL" id="JABDTM020026934">
    <property type="protein sequence ID" value="KAH0811262.1"/>
    <property type="molecule type" value="Genomic_DNA"/>
</dbReference>
<evidence type="ECO:0000313" key="5">
    <source>
        <dbReference type="Proteomes" id="UP000719412"/>
    </source>
</evidence>
<organism evidence="4 5">
    <name type="scientific">Tenebrio molitor</name>
    <name type="common">Yellow mealworm beetle</name>
    <dbReference type="NCBI Taxonomy" id="7067"/>
    <lineage>
        <taxon>Eukaryota</taxon>
        <taxon>Metazoa</taxon>
        <taxon>Ecdysozoa</taxon>
        <taxon>Arthropoda</taxon>
        <taxon>Hexapoda</taxon>
        <taxon>Insecta</taxon>
        <taxon>Pterygota</taxon>
        <taxon>Neoptera</taxon>
        <taxon>Endopterygota</taxon>
        <taxon>Coleoptera</taxon>
        <taxon>Polyphaga</taxon>
        <taxon>Cucujiformia</taxon>
        <taxon>Tenebrionidae</taxon>
        <taxon>Tenebrio</taxon>
    </lineage>
</organism>
<dbReference type="GO" id="GO:0008270">
    <property type="term" value="F:zinc ion binding"/>
    <property type="evidence" value="ECO:0007669"/>
    <property type="project" value="UniProtKB-KW"/>
</dbReference>
<reference evidence="4" key="1">
    <citation type="journal article" date="2020" name="J Insects Food Feed">
        <title>The yellow mealworm (Tenebrio molitor) genome: a resource for the emerging insects as food and feed industry.</title>
        <authorList>
            <person name="Eriksson T."/>
            <person name="Andere A."/>
            <person name="Kelstrup H."/>
            <person name="Emery V."/>
            <person name="Picard C."/>
        </authorList>
    </citation>
    <scope>NUCLEOTIDE SEQUENCE</scope>
    <source>
        <strain evidence="4">Stoneville</strain>
        <tissue evidence="4">Whole head</tissue>
    </source>
</reference>
<dbReference type="PROSITE" id="PS50157">
    <property type="entry name" value="ZINC_FINGER_C2H2_2"/>
    <property type="match status" value="1"/>
</dbReference>
<feature type="compositionally biased region" description="Polar residues" evidence="2">
    <location>
        <begin position="692"/>
        <end position="708"/>
    </location>
</feature>
<evidence type="ECO:0000256" key="2">
    <source>
        <dbReference type="SAM" id="MobiDB-lite"/>
    </source>
</evidence>
<dbReference type="InterPro" id="IPR013087">
    <property type="entry name" value="Znf_C2H2_type"/>
</dbReference>
<name>A0A8J6HBY3_TENMO</name>
<accession>A0A8J6HBY3</accession>
<keyword evidence="1" id="KW-0862">Zinc</keyword>
<feature type="domain" description="C2H2-type" evidence="3">
    <location>
        <begin position="783"/>
        <end position="807"/>
    </location>
</feature>
<dbReference type="Proteomes" id="UP000719412">
    <property type="component" value="Unassembled WGS sequence"/>
</dbReference>
<feature type="compositionally biased region" description="Basic and acidic residues" evidence="2">
    <location>
        <begin position="1066"/>
        <end position="1079"/>
    </location>
</feature>
<reference evidence="4" key="2">
    <citation type="submission" date="2021-08" db="EMBL/GenBank/DDBJ databases">
        <authorList>
            <person name="Eriksson T."/>
        </authorList>
    </citation>
    <scope>NUCLEOTIDE SEQUENCE</scope>
    <source>
        <strain evidence="4">Stoneville</strain>
        <tissue evidence="4">Whole head</tissue>
    </source>
</reference>
<feature type="compositionally biased region" description="Basic and acidic residues" evidence="2">
    <location>
        <begin position="750"/>
        <end position="761"/>
    </location>
</feature>
<dbReference type="AlphaFoldDB" id="A0A8J6HBY3"/>
<evidence type="ECO:0000313" key="4">
    <source>
        <dbReference type="EMBL" id="KAH0811262.1"/>
    </source>
</evidence>
<keyword evidence="1" id="KW-0479">Metal-binding</keyword>
<protein>
    <recommendedName>
        <fullName evidence="3">C2H2-type domain-containing protein</fullName>
    </recommendedName>
</protein>
<feature type="region of interest" description="Disordered" evidence="2">
    <location>
        <begin position="1060"/>
        <end position="1087"/>
    </location>
</feature>
<keyword evidence="5" id="KW-1185">Reference proteome</keyword>
<feature type="compositionally biased region" description="Polar residues" evidence="2">
    <location>
        <begin position="1114"/>
        <end position="1124"/>
    </location>
</feature>
<feature type="region of interest" description="Disordered" evidence="2">
    <location>
        <begin position="911"/>
        <end position="931"/>
    </location>
</feature>
<feature type="compositionally biased region" description="Basic and acidic residues" evidence="2">
    <location>
        <begin position="721"/>
        <end position="737"/>
    </location>
</feature>
<sequence length="1225" mass="137006">MHVRKQGNMQYVFHDVCHIQIITYFYGWCTVLETLGPWCLPDKKLVVPREKLERQRLKMLFFSPLMTTAEETNETDTGMQMVCNTCCQMTIKMYKFLTSSMKNNRDLKTKCPDHNFPQLTHTSVHFKNEPNPTSCTSSKAVMVKNPMHIMYKFAHPSVKEVVKKYPNIIVPKSCLKSHIAAYVTLVTQEVDDWFKERNFTKNQIAKLKREACEVASKSPKKLRKQPREERKQQTNFTSDAKKSMIRLTGDDYSKVTTLEVEKMQSESVFKKSEDTSVTSTFNMSVQPTVISSGTLSAKSEVTSSCSESVKSTFNDSVLSACDKSVDSVMDSSDKSIPNTDVIAPTDNESSQDETVQSNKDGSCVNNSGKSTYGTADGKNNVKAYAEALVCIPSLSLLELLPVGSEDTSKPTESEDITFKSILGCKDLVDEITCEINNTFEITEKDIPDTFKKKDHPPYMFTSRTFTPYTSSEQTPSNQAVANHAIVPVSEYGQDRTVDNGSDNDEFVMDLDCATASASSTRSDNKTSSEMKLSESSNMPDLSVVSVANKFYTLYTCKKKVQNFADSGEAHTLLLSKKEHPSAEKKLKILLVKVDQDQEIPQKYPGAFDEEEDAPHVIEVEGSNEKSVVECDPDTAKAVGVMEKFLQFEDITIKSILGCKVLVDKIKGEDNNTFEITENTNLGPFKKKDQPPDTFTSHPFSGQTPSNQAVADHDIVPVSEDVQDRTVDSGSDTDKFVMDLDCDSSSVLSTRPDDKTSSETKSSESSNMPDLSVVSVANKFYTLYTCKVCDSKHKSLKDLKQHERKTHTKCPFCRKRFTALAIRKKHIVYFCPKKNTRHTTKKLKILLVKVDQDHEIRQKYPGAFDEEEDAPHVIEVEGPSEKGVVECDPDTAKAVRDMKKFFLFTEDVKEDTKQKKDETPSGSADDAKSDQESAKEEVIFISFEETEVAKSELEGSQRIIKVVNRECLQNFNPDDDDNDVNMLKQVLRNARLNVYESMGLNNNSIVDGGSNRVKIFKNLRKHLRQYRLPIELKYNDSVLVEYISAKAPVSKNTKDLWHSMTPRQLKKPNECAPDHSKEKASTNAQENDERLNRLKETIHREHDYASQGADCQPEASPQGQSCRPKNTTTTANLILPSGSIMTATANGNCTSNAFLILNGSTNGANFANIILVPGTLIPKKMIVSVSQESLPMLQTVSSAGCSNTQLKQQCRQQWSNDCEQCGDAGD</sequence>
<feature type="region of interest" description="Disordered" evidence="2">
    <location>
        <begin position="215"/>
        <end position="240"/>
    </location>
</feature>
<gene>
    <name evidence="4" type="ORF">GEV33_011530</name>
</gene>
<evidence type="ECO:0000256" key="1">
    <source>
        <dbReference type="PROSITE-ProRule" id="PRU00042"/>
    </source>
</evidence>
<feature type="region of interest" description="Disordered" evidence="2">
    <location>
        <begin position="328"/>
        <end position="370"/>
    </location>
</feature>